<evidence type="ECO:0000256" key="1">
    <source>
        <dbReference type="SAM" id="SignalP"/>
    </source>
</evidence>
<proteinExistence type="predicted"/>
<accession>A0A844ZU48</accession>
<dbReference type="PANTHER" id="PTHR30251">
    <property type="entry name" value="PILUS ASSEMBLY CHAPERONE"/>
    <property type="match status" value="1"/>
</dbReference>
<dbReference type="SUPFAM" id="SSF49354">
    <property type="entry name" value="PapD-like"/>
    <property type="match status" value="1"/>
</dbReference>
<keyword evidence="4" id="KW-1185">Reference proteome</keyword>
<dbReference type="PANTHER" id="PTHR30251:SF4">
    <property type="entry name" value="SLR1668 PROTEIN"/>
    <property type="match status" value="1"/>
</dbReference>
<feature type="signal peptide" evidence="1">
    <location>
        <begin position="1"/>
        <end position="22"/>
    </location>
</feature>
<dbReference type="OrthoDB" id="511700at2"/>
<dbReference type="Proteomes" id="UP000442714">
    <property type="component" value="Unassembled WGS sequence"/>
</dbReference>
<reference evidence="3 4" key="1">
    <citation type="submission" date="2019-12" db="EMBL/GenBank/DDBJ databases">
        <title>Genomic-based taxomic classification of the family Erythrobacteraceae.</title>
        <authorList>
            <person name="Xu L."/>
        </authorList>
    </citation>
    <scope>NUCLEOTIDE SEQUENCE [LARGE SCALE GENOMIC DNA]</scope>
    <source>
        <strain evidence="3 4">KCTC 52763</strain>
    </source>
</reference>
<organism evidence="3 4">
    <name type="scientific">Pontixanthobacter aquaemixtae</name>
    <dbReference type="NCBI Taxonomy" id="1958940"/>
    <lineage>
        <taxon>Bacteria</taxon>
        <taxon>Pseudomonadati</taxon>
        <taxon>Pseudomonadota</taxon>
        <taxon>Alphaproteobacteria</taxon>
        <taxon>Sphingomonadales</taxon>
        <taxon>Erythrobacteraceae</taxon>
        <taxon>Pontixanthobacter</taxon>
    </lineage>
</organism>
<dbReference type="AlphaFoldDB" id="A0A844ZU48"/>
<dbReference type="Pfam" id="PF00345">
    <property type="entry name" value="PapD_N"/>
    <property type="match status" value="1"/>
</dbReference>
<keyword evidence="1" id="KW-0732">Signal</keyword>
<feature type="chain" id="PRO_5032824450" evidence="1">
    <location>
        <begin position="23"/>
        <end position="249"/>
    </location>
</feature>
<protein>
    <submittedName>
        <fullName evidence="3">Fimbria/pilus periplasmic chaperone</fullName>
    </submittedName>
</protein>
<name>A0A844ZU48_9SPHN</name>
<dbReference type="InterPro" id="IPR008962">
    <property type="entry name" value="PapD-like_sf"/>
</dbReference>
<dbReference type="InterPro" id="IPR016147">
    <property type="entry name" value="Pili_assmbl_chaperone_N"/>
</dbReference>
<dbReference type="Gene3D" id="2.60.40.10">
    <property type="entry name" value="Immunoglobulins"/>
    <property type="match status" value="1"/>
</dbReference>
<evidence type="ECO:0000313" key="4">
    <source>
        <dbReference type="Proteomes" id="UP000442714"/>
    </source>
</evidence>
<comment type="caution">
    <text evidence="3">The sequence shown here is derived from an EMBL/GenBank/DDBJ whole genome shotgun (WGS) entry which is preliminary data.</text>
</comment>
<evidence type="ECO:0000259" key="2">
    <source>
        <dbReference type="Pfam" id="PF00345"/>
    </source>
</evidence>
<dbReference type="GO" id="GO:0071555">
    <property type="term" value="P:cell wall organization"/>
    <property type="evidence" value="ECO:0007669"/>
    <property type="project" value="InterPro"/>
</dbReference>
<dbReference type="GO" id="GO:0030288">
    <property type="term" value="C:outer membrane-bounded periplasmic space"/>
    <property type="evidence" value="ECO:0007669"/>
    <property type="project" value="InterPro"/>
</dbReference>
<dbReference type="RefSeq" id="WP_160605082.1">
    <property type="nucleotide sequence ID" value="NZ_WTYX01000002.1"/>
</dbReference>
<sequence length="249" mass="26318">MKLCAGVMLPLAALLSSGVAGAQEDTSTPTVSDDVLSRGANVSLAPLRIEMDGEQRAETLRVYNPSPRAIGVQVRAFGWKQESGADVYFPSNDVMISPSIITIAPGDTQIFRVVRRDLPAAGERRYRVAVDQLPDPELLRGGEAQARIRFTIPMFIDRETAQPAQIAWSIGSDGLTATNSGQQTARMVNLSLTDAAGQPVTAETGGLHYIHGGSSRSWTIPGGCPTGPVTVSASIDNQVVNVQATNTCG</sequence>
<feature type="domain" description="Pili assembly chaperone N-terminal" evidence="2">
    <location>
        <begin position="42"/>
        <end position="156"/>
    </location>
</feature>
<evidence type="ECO:0000313" key="3">
    <source>
        <dbReference type="EMBL" id="MXO91405.1"/>
    </source>
</evidence>
<dbReference type="InterPro" id="IPR050643">
    <property type="entry name" value="Periplasmic_pilus_chap"/>
</dbReference>
<dbReference type="InterPro" id="IPR013783">
    <property type="entry name" value="Ig-like_fold"/>
</dbReference>
<gene>
    <name evidence="3" type="ORF">GRI41_11265</name>
</gene>
<dbReference type="EMBL" id="WTYX01000002">
    <property type="protein sequence ID" value="MXO91405.1"/>
    <property type="molecule type" value="Genomic_DNA"/>
</dbReference>